<dbReference type="Proteomes" id="UP000077315">
    <property type="component" value="Unassembled WGS sequence"/>
</dbReference>
<dbReference type="PANTHER" id="PTHR46579:SF2">
    <property type="entry name" value="C2H2-TYPE DOMAIN-CONTAINING PROTEIN"/>
    <property type="match status" value="1"/>
</dbReference>
<keyword evidence="2" id="KW-1133">Transmembrane helix</keyword>
<organism evidence="3 4">
    <name type="scientific">Phycomyces blakesleeanus (strain ATCC 8743b / DSM 1359 / FGSC 10004 / NBRC 33097 / NRRL 1555)</name>
    <dbReference type="NCBI Taxonomy" id="763407"/>
    <lineage>
        <taxon>Eukaryota</taxon>
        <taxon>Fungi</taxon>
        <taxon>Fungi incertae sedis</taxon>
        <taxon>Mucoromycota</taxon>
        <taxon>Mucoromycotina</taxon>
        <taxon>Mucoromycetes</taxon>
        <taxon>Mucorales</taxon>
        <taxon>Phycomycetaceae</taxon>
        <taxon>Phycomyces</taxon>
    </lineage>
</organism>
<evidence type="ECO:0000256" key="2">
    <source>
        <dbReference type="SAM" id="Phobius"/>
    </source>
</evidence>
<evidence type="ECO:0000313" key="4">
    <source>
        <dbReference type="Proteomes" id="UP000077315"/>
    </source>
</evidence>
<accession>A0A167JL79</accession>
<protein>
    <submittedName>
        <fullName evidence="3">Uncharacterized protein</fullName>
    </submittedName>
</protein>
<name>A0A167JL79_PHYB8</name>
<proteinExistence type="predicted"/>
<sequence>MNSTTKTYTVMCTCSSCTKNAIGGILQNAQTFKRHNNADKLLDIGPKNRVNTEVVEEETDVEMVDISETSIDYEDNYSIVSAETTVQSVPFLREDEIFQFEESDVETISLASDNDDPDSSDESEDESEVEVAGVEDFEDMVASEILAFVVASLKIHEMSQTSQFMALFGVIFQAFYLVQAGGTAMLKFFCHLLVAFDKDTDLPLTIDALKTMTDFNFMTKSIVKYTVCNKCFAIYLPGNCQPNCTFEKYTTTPPTYCGNPLFSDTEADRAVPLMVFPYNSLKNALAQHFAKPGFEHQIENATEAEMWFCAESDAERAVLEKQHGTSFSKLHRLHYFDPIRCTIVDPMHNLFLGTAKHMISVWKDLRYLSTAVLVRMQRLADGILVPPGYAVLSTKIESGFPYTKADEWRSWCLIYSLVVLKDALPEDDYKNWTLFVKTCQKLTGPSVTYSEIDSAHQLLREFGKEWETLYGESSITPNMHLHMHLRESMLNFGPVYAFWLYSFERYNGKLKNIKTNHRNGLEVTFMRVFLEKAFIGSFLRAYSTNLSSPLIEFLEGIAQVKSNSDSSSPLNLDAGHPPALPFSLAMFQQAATNPWYNVTGSEALPPTTLPIKLQPLTMMKDDHYQWLFEFYVKAYRSTSVSFCVVGRIPIGEDVFVNNRIQKVKKISLLGQEYCSGEKKKCGSFVRVLFLERTNDDVSEFPGQIEYLFTHTIKIGGVKRVSTFAFIKWFPAYHSSSHQPLADQGLQLWDKGFMEEDASCIVPVHRLHLCFVLTTHKMQSGTQKHLVIPLPRKVVT</sequence>
<keyword evidence="2" id="KW-0812">Transmembrane</keyword>
<dbReference type="AlphaFoldDB" id="A0A167JL79"/>
<evidence type="ECO:0000256" key="1">
    <source>
        <dbReference type="SAM" id="MobiDB-lite"/>
    </source>
</evidence>
<dbReference type="STRING" id="763407.A0A167JL79"/>
<dbReference type="PANTHER" id="PTHR46579">
    <property type="entry name" value="F5/8 TYPE C DOMAIN-CONTAINING PROTEIN-RELATED"/>
    <property type="match status" value="1"/>
</dbReference>
<evidence type="ECO:0000313" key="3">
    <source>
        <dbReference type="EMBL" id="OAD66229.1"/>
    </source>
</evidence>
<reference evidence="4" key="1">
    <citation type="submission" date="2015-06" db="EMBL/GenBank/DDBJ databases">
        <title>Expansion of signal transduction pathways in fungi by whole-genome duplication.</title>
        <authorList>
            <consortium name="DOE Joint Genome Institute"/>
            <person name="Corrochano L.M."/>
            <person name="Kuo A."/>
            <person name="Marcet-Houben M."/>
            <person name="Polaino S."/>
            <person name="Salamov A."/>
            <person name="Villalobos J.M."/>
            <person name="Alvarez M.I."/>
            <person name="Avalos J."/>
            <person name="Benito E.P."/>
            <person name="Benoit I."/>
            <person name="Burger G."/>
            <person name="Camino L.P."/>
            <person name="Canovas D."/>
            <person name="Cerda-Olmedo E."/>
            <person name="Cheng J.-F."/>
            <person name="Dominguez A."/>
            <person name="Elias M."/>
            <person name="Eslava A.P."/>
            <person name="Glaser F."/>
            <person name="Grimwood J."/>
            <person name="Gutierrez G."/>
            <person name="Heitman J."/>
            <person name="Henrissat B."/>
            <person name="Iturriaga E.A."/>
            <person name="Lang B.F."/>
            <person name="Lavin J.L."/>
            <person name="Lee S."/>
            <person name="Li W."/>
            <person name="Lindquist E."/>
            <person name="Lopez-Garcia S."/>
            <person name="Luque E.M."/>
            <person name="Marcos A.T."/>
            <person name="Martin J."/>
            <person name="McCluskey K."/>
            <person name="Medina H.R."/>
            <person name="Miralles-Duran A."/>
            <person name="Miyazaki A."/>
            <person name="Munoz-Torres E."/>
            <person name="Oguiza J.A."/>
            <person name="Ohm R."/>
            <person name="Olmedo M."/>
            <person name="Orejas M."/>
            <person name="Ortiz-Castellanos L."/>
            <person name="Pisabarro A.G."/>
            <person name="Rodriguez-Romero J."/>
            <person name="Ruiz-Herrera J."/>
            <person name="Ruiz-Vazquez R."/>
            <person name="Sanz C."/>
            <person name="Schackwitz W."/>
            <person name="Schmutz J."/>
            <person name="Shahriari M."/>
            <person name="Shelest E."/>
            <person name="Silva-Franco F."/>
            <person name="Soanes D."/>
            <person name="Syed K."/>
            <person name="Tagua V.G."/>
            <person name="Talbot N.J."/>
            <person name="Thon M."/>
            <person name="De vries R.P."/>
            <person name="Wiebenga A."/>
            <person name="Yadav J.S."/>
            <person name="Braun E.L."/>
            <person name="Baker S."/>
            <person name="Garre V."/>
            <person name="Horwitz B."/>
            <person name="Torres-Martinez S."/>
            <person name="Idnurm A."/>
            <person name="Herrera-Estrella A."/>
            <person name="Gabaldon T."/>
            <person name="Grigoriev I.V."/>
        </authorList>
    </citation>
    <scope>NUCLEOTIDE SEQUENCE [LARGE SCALE GENOMIC DNA]</scope>
    <source>
        <strain evidence="4">NRRL 1555(-)</strain>
    </source>
</reference>
<feature type="transmembrane region" description="Helical" evidence="2">
    <location>
        <begin position="164"/>
        <end position="186"/>
    </location>
</feature>
<feature type="region of interest" description="Disordered" evidence="1">
    <location>
        <begin position="109"/>
        <end position="128"/>
    </location>
</feature>
<keyword evidence="4" id="KW-1185">Reference proteome</keyword>
<dbReference type="RefSeq" id="XP_018284269.1">
    <property type="nucleotide sequence ID" value="XM_018437515.1"/>
</dbReference>
<dbReference type="OrthoDB" id="2285201at2759"/>
<feature type="compositionally biased region" description="Acidic residues" evidence="1">
    <location>
        <begin position="113"/>
        <end position="128"/>
    </location>
</feature>
<gene>
    <name evidence="3" type="ORF">PHYBLDRAFT_175522</name>
</gene>
<keyword evidence="2" id="KW-0472">Membrane</keyword>
<dbReference type="EMBL" id="KV441005">
    <property type="protein sequence ID" value="OAD66229.1"/>
    <property type="molecule type" value="Genomic_DNA"/>
</dbReference>
<dbReference type="InParanoid" id="A0A167JL79"/>
<dbReference type="VEuPathDB" id="FungiDB:PHYBLDRAFT_175522"/>
<dbReference type="GeneID" id="28998421"/>